<feature type="domain" description="Acyl-CoA thioesterase-like N-terminal HotDog" evidence="2">
    <location>
        <begin position="211"/>
        <end position="292"/>
    </location>
</feature>
<proteinExistence type="predicted"/>
<evidence type="ECO:0000313" key="4">
    <source>
        <dbReference type="Proteomes" id="UP000626210"/>
    </source>
</evidence>
<protein>
    <submittedName>
        <fullName evidence="3">Phenylacetic acid degradation protein</fullName>
    </submittedName>
</protein>
<dbReference type="Pfam" id="PF03061">
    <property type="entry name" value="4HBT"/>
    <property type="match status" value="1"/>
</dbReference>
<dbReference type="PANTHER" id="PTHR43240">
    <property type="entry name" value="1,4-DIHYDROXY-2-NAPHTHOYL-COA THIOESTERASE 1"/>
    <property type="match status" value="1"/>
</dbReference>
<feature type="domain" description="Thioesterase" evidence="1">
    <location>
        <begin position="54"/>
        <end position="127"/>
    </location>
</feature>
<dbReference type="Pfam" id="PF13622">
    <property type="entry name" value="4HBT_3"/>
    <property type="match status" value="1"/>
</dbReference>
<dbReference type="PANTHER" id="PTHR43240:SF7">
    <property type="entry name" value="BLR7284 PROTEIN"/>
    <property type="match status" value="1"/>
</dbReference>
<dbReference type="Proteomes" id="UP000626210">
    <property type="component" value="Unassembled WGS sequence"/>
</dbReference>
<organism evidence="3 4">
    <name type="scientific">Pseudorhodoferax aquiterrae</name>
    <dbReference type="NCBI Taxonomy" id="747304"/>
    <lineage>
        <taxon>Bacteria</taxon>
        <taxon>Pseudomonadati</taxon>
        <taxon>Pseudomonadota</taxon>
        <taxon>Betaproteobacteria</taxon>
        <taxon>Burkholderiales</taxon>
        <taxon>Comamonadaceae</taxon>
    </lineage>
</organism>
<dbReference type="SUPFAM" id="SSF54637">
    <property type="entry name" value="Thioesterase/thiol ester dehydrase-isomerase"/>
    <property type="match status" value="2"/>
</dbReference>
<name>A0ABQ3FVS0_9BURK</name>
<dbReference type="EMBL" id="BMYK01000001">
    <property type="protein sequence ID" value="GHC69463.1"/>
    <property type="molecule type" value="Genomic_DNA"/>
</dbReference>
<keyword evidence="4" id="KW-1185">Reference proteome</keyword>
<dbReference type="InterPro" id="IPR006683">
    <property type="entry name" value="Thioestr_dom"/>
</dbReference>
<evidence type="ECO:0000259" key="1">
    <source>
        <dbReference type="Pfam" id="PF03061"/>
    </source>
</evidence>
<dbReference type="InterPro" id="IPR049449">
    <property type="entry name" value="TesB_ACOT8-like_N"/>
</dbReference>
<dbReference type="InterPro" id="IPR029069">
    <property type="entry name" value="HotDog_dom_sf"/>
</dbReference>
<dbReference type="CDD" id="cd03443">
    <property type="entry name" value="PaaI_thioesterase"/>
    <property type="match status" value="2"/>
</dbReference>
<evidence type="ECO:0000313" key="3">
    <source>
        <dbReference type="EMBL" id="GHC69463.1"/>
    </source>
</evidence>
<evidence type="ECO:0000259" key="2">
    <source>
        <dbReference type="Pfam" id="PF13622"/>
    </source>
</evidence>
<reference evidence="4" key="1">
    <citation type="journal article" date="2019" name="Int. J. Syst. Evol. Microbiol.">
        <title>The Global Catalogue of Microorganisms (GCM) 10K type strain sequencing project: providing services to taxonomists for standard genome sequencing and annotation.</title>
        <authorList>
            <consortium name="The Broad Institute Genomics Platform"/>
            <consortium name="The Broad Institute Genome Sequencing Center for Infectious Disease"/>
            <person name="Wu L."/>
            <person name="Ma J."/>
        </authorList>
    </citation>
    <scope>NUCLEOTIDE SEQUENCE [LARGE SCALE GENOMIC DNA]</scope>
    <source>
        <strain evidence="4">KCTC 23314</strain>
    </source>
</reference>
<gene>
    <name evidence="3" type="ORF">GCM10007320_02940</name>
</gene>
<dbReference type="RefSeq" id="WP_189685252.1">
    <property type="nucleotide sequence ID" value="NZ_BMYK01000001.1"/>
</dbReference>
<dbReference type="Gene3D" id="3.10.129.10">
    <property type="entry name" value="Hotdog Thioesterase"/>
    <property type="match status" value="2"/>
</dbReference>
<accession>A0ABQ3FVS0</accession>
<comment type="caution">
    <text evidence="3">The sequence shown here is derived from an EMBL/GenBank/DDBJ whole genome shotgun (WGS) entry which is preliminary data.</text>
</comment>
<sequence length="301" mass="31998">MQALPVPIETLQRRFVAHTPQMADIGLEITSASVGRAAMRLPDRPDWIGDPARGLLHPGPLIVLADSCCGLAVGTALTERQPIATLDLRMDYLRRAGPGQDLHCETHCYRMTPSVAFVRGTVWQSEAEQPVAHVQAAFMLATPARRPAGPAAPAAAEAASWAAPTGDAPVLDGMAIPYADYLGIRQAEPGSAPVYRLPFQPKLIGNPQLPALHGGVVAGFAESAATLHLIGAIGGAKFPKCIDFSIDYLRSGRPEDTYAACEIVRLGARVALVQVRCWQGKGPEHPITVARGNFLLTEANP</sequence>